<dbReference type="Gene3D" id="3.60.21.10">
    <property type="match status" value="1"/>
</dbReference>
<gene>
    <name evidence="2" type="ORF">HZZ13_05350</name>
</gene>
<protein>
    <submittedName>
        <fullName evidence="2">Metallophosphoesterase family protein</fullName>
    </submittedName>
</protein>
<reference evidence="2 3" key="1">
    <citation type="submission" date="2020-07" db="EMBL/GenBank/DDBJ databases">
        <title>Bradyrhizobium diversity isolated from nodules of indigenous legumes of Western Australia.</title>
        <authorList>
            <person name="Klepa M.S."/>
        </authorList>
    </citation>
    <scope>NUCLEOTIDE SEQUENCE [LARGE SCALE GENOMIC DNA]</scope>
    <source>
        <strain evidence="2 3">CNPSo 4010</strain>
    </source>
</reference>
<dbReference type="Pfam" id="PF00149">
    <property type="entry name" value="Metallophos"/>
    <property type="match status" value="1"/>
</dbReference>
<dbReference type="EMBL" id="JACCHP010000003">
    <property type="protein sequence ID" value="MBH5397219.1"/>
    <property type="molecule type" value="Genomic_DNA"/>
</dbReference>
<feature type="domain" description="Calcineurin-like phosphoesterase" evidence="1">
    <location>
        <begin position="1"/>
        <end position="250"/>
    </location>
</feature>
<evidence type="ECO:0000259" key="1">
    <source>
        <dbReference type="Pfam" id="PF00149"/>
    </source>
</evidence>
<evidence type="ECO:0000313" key="2">
    <source>
        <dbReference type="EMBL" id="MBH5397219.1"/>
    </source>
</evidence>
<organism evidence="2 3">
    <name type="scientific">Bradyrhizobium agreste</name>
    <dbReference type="NCBI Taxonomy" id="2751811"/>
    <lineage>
        <taxon>Bacteria</taxon>
        <taxon>Pseudomonadati</taxon>
        <taxon>Pseudomonadota</taxon>
        <taxon>Alphaproteobacteria</taxon>
        <taxon>Hyphomicrobiales</taxon>
        <taxon>Nitrobacteraceae</taxon>
        <taxon>Bradyrhizobium</taxon>
    </lineage>
</organism>
<evidence type="ECO:0000313" key="3">
    <source>
        <dbReference type="Proteomes" id="UP000807370"/>
    </source>
</evidence>
<proteinExistence type="predicted"/>
<accession>A0ABS0PK43</accession>
<dbReference type="RefSeq" id="WP_197958608.1">
    <property type="nucleotide sequence ID" value="NZ_JACCHP010000003.1"/>
</dbReference>
<name>A0ABS0PK43_9BRAD</name>
<dbReference type="Proteomes" id="UP000807370">
    <property type="component" value="Unassembled WGS sequence"/>
</dbReference>
<sequence>MRILPISDIHLERRKLEELPQLDPSTFDVLVCAGDIWESQPEKAVQSVVHIAQGKPAIIVPGNHDVYTLDHTDKRTISDFHKQMQEEAERQNSRARDDIVIVLNSEQPEGEIGDVRFVGLTLWTDWSQAGRWMPPEIPELVARGSRFLAGHWRDGPKEFRAVRTERGPFSPYAFLAEHARERAILLDQVATLEREATVVVTHHAPLAHVADVYQEHRVPWWAPAFYCSDLLPNIHDSIRPELWIFGHVHASFDEQHGRTRVVCNPVEGGHFNAGLVIEIRPTEGEETGS</sequence>
<dbReference type="PANTHER" id="PTHR37844">
    <property type="entry name" value="SER/THR PROTEIN PHOSPHATASE SUPERFAMILY (AFU_ORTHOLOGUE AFUA_1G14840)"/>
    <property type="match status" value="1"/>
</dbReference>
<keyword evidence="3" id="KW-1185">Reference proteome</keyword>
<dbReference type="PANTHER" id="PTHR37844:SF2">
    <property type="entry name" value="SER_THR PROTEIN PHOSPHATASE SUPERFAMILY (AFU_ORTHOLOGUE AFUA_1G14840)"/>
    <property type="match status" value="1"/>
</dbReference>
<comment type="caution">
    <text evidence="2">The sequence shown here is derived from an EMBL/GenBank/DDBJ whole genome shotgun (WGS) entry which is preliminary data.</text>
</comment>
<dbReference type="InterPro" id="IPR029052">
    <property type="entry name" value="Metallo-depent_PP-like"/>
</dbReference>
<dbReference type="SUPFAM" id="SSF56300">
    <property type="entry name" value="Metallo-dependent phosphatases"/>
    <property type="match status" value="1"/>
</dbReference>
<dbReference type="InterPro" id="IPR004843">
    <property type="entry name" value="Calcineurin-like_PHP"/>
</dbReference>